<evidence type="ECO:0000313" key="1">
    <source>
        <dbReference type="EMBL" id="MBB4942460.1"/>
    </source>
</evidence>
<dbReference type="AlphaFoldDB" id="A0A7W7S233"/>
<accession>A0A7W7S233</accession>
<reference evidence="1 2" key="1">
    <citation type="submission" date="2020-08" db="EMBL/GenBank/DDBJ databases">
        <title>Sequencing the genomes of 1000 actinobacteria strains.</title>
        <authorList>
            <person name="Klenk H.-P."/>
        </authorList>
    </citation>
    <scope>NUCLEOTIDE SEQUENCE [LARGE SCALE GENOMIC DNA]</scope>
    <source>
        <strain evidence="1 2">DSM 43023</strain>
    </source>
</reference>
<gene>
    <name evidence="1" type="ORF">FHR32_006846</name>
</gene>
<protein>
    <submittedName>
        <fullName evidence="1">Uncharacterized protein</fullName>
    </submittedName>
</protein>
<dbReference type="Proteomes" id="UP000534286">
    <property type="component" value="Unassembled WGS sequence"/>
</dbReference>
<keyword evidence="2" id="KW-1185">Reference proteome</keyword>
<dbReference type="RefSeq" id="WP_184758419.1">
    <property type="nucleotide sequence ID" value="NZ_JACHJU010000003.1"/>
</dbReference>
<organism evidence="1 2">
    <name type="scientific">Streptosporangium album</name>
    <dbReference type="NCBI Taxonomy" id="47479"/>
    <lineage>
        <taxon>Bacteria</taxon>
        <taxon>Bacillati</taxon>
        <taxon>Actinomycetota</taxon>
        <taxon>Actinomycetes</taxon>
        <taxon>Streptosporangiales</taxon>
        <taxon>Streptosporangiaceae</taxon>
        <taxon>Streptosporangium</taxon>
    </lineage>
</organism>
<sequence length="134" mass="14102">MDERCRTSVCCWACSRRCSANPGRTVSSRAAFSLSSVAAKERGLFRRRNRWCRSAGVVAAGETSGAWRSAVCSAWPAASAWCVASVSFSFAGCCRSRRRSTSTSLAGAVVFAAAAVMRSCSGSSLIRPCGAGDR</sequence>
<name>A0A7W7S233_9ACTN</name>
<evidence type="ECO:0000313" key="2">
    <source>
        <dbReference type="Proteomes" id="UP000534286"/>
    </source>
</evidence>
<dbReference type="EMBL" id="JACHJU010000003">
    <property type="protein sequence ID" value="MBB4942460.1"/>
    <property type="molecule type" value="Genomic_DNA"/>
</dbReference>
<proteinExistence type="predicted"/>
<comment type="caution">
    <text evidence="1">The sequence shown here is derived from an EMBL/GenBank/DDBJ whole genome shotgun (WGS) entry which is preliminary data.</text>
</comment>